<gene>
    <name evidence="1" type="ORF">QG37_06014</name>
</gene>
<evidence type="ECO:0000313" key="2">
    <source>
        <dbReference type="Proteomes" id="UP000037122"/>
    </source>
</evidence>
<reference evidence="2" key="1">
    <citation type="journal article" date="2015" name="BMC Genomics">
        <title>Draft genome of a commonly misdiagnosed multidrug resistant pathogen Candida auris.</title>
        <authorList>
            <person name="Chatterjee S."/>
            <person name="Alampalli S.V."/>
            <person name="Nageshan R.K."/>
            <person name="Chettiar S.T."/>
            <person name="Joshi S."/>
            <person name="Tatu U.S."/>
        </authorList>
    </citation>
    <scope>NUCLEOTIDE SEQUENCE [LARGE SCALE GENOMIC DNA]</scope>
    <source>
        <strain evidence="2">6684</strain>
    </source>
</reference>
<evidence type="ECO:0000313" key="1">
    <source>
        <dbReference type="EMBL" id="KND97618.1"/>
    </source>
</evidence>
<dbReference type="AlphaFoldDB" id="A0A0L0NUB6"/>
<name>A0A0L0NUB6_CANAR</name>
<dbReference type="VEuPathDB" id="FungiDB:QG37_06014"/>
<dbReference type="EMBL" id="LGST01000041">
    <property type="protein sequence ID" value="KND97618.1"/>
    <property type="molecule type" value="Genomic_DNA"/>
</dbReference>
<accession>A0A0L0NUB6</accession>
<organism evidence="1 2">
    <name type="scientific">Candidozyma auris</name>
    <name type="common">Yeast</name>
    <name type="synonym">Candida auris</name>
    <dbReference type="NCBI Taxonomy" id="498019"/>
    <lineage>
        <taxon>Eukaryota</taxon>
        <taxon>Fungi</taxon>
        <taxon>Dikarya</taxon>
        <taxon>Ascomycota</taxon>
        <taxon>Saccharomycotina</taxon>
        <taxon>Pichiomycetes</taxon>
        <taxon>Metschnikowiaceae</taxon>
        <taxon>Candidozyma</taxon>
    </lineage>
</organism>
<protein>
    <submittedName>
        <fullName evidence="1">Uncharacterized protein</fullName>
    </submittedName>
</protein>
<sequence length="55" mass="6185">MTSADQLIRVVSLFPKNDNTHSMALENDLDIISEAVEHSLHVLKHNKRVFAQLTG</sequence>
<proteinExistence type="predicted"/>
<dbReference type="Proteomes" id="UP000037122">
    <property type="component" value="Unassembled WGS sequence"/>
</dbReference>
<comment type="caution">
    <text evidence="1">The sequence shown here is derived from an EMBL/GenBank/DDBJ whole genome shotgun (WGS) entry which is preliminary data.</text>
</comment>